<gene>
    <name evidence="1" type="ORF">VL15_24455</name>
</gene>
<organism evidence="1 2">
    <name type="scientific">Burkholderia cepacia</name>
    <name type="common">Pseudomonas cepacia</name>
    <dbReference type="NCBI Taxonomy" id="292"/>
    <lineage>
        <taxon>Bacteria</taxon>
        <taxon>Pseudomonadati</taxon>
        <taxon>Pseudomonadota</taxon>
        <taxon>Betaproteobacteria</taxon>
        <taxon>Burkholderiales</taxon>
        <taxon>Burkholderiaceae</taxon>
        <taxon>Burkholderia</taxon>
        <taxon>Burkholderia cepacia complex</taxon>
    </lineage>
</organism>
<evidence type="ECO:0000313" key="2">
    <source>
        <dbReference type="Proteomes" id="UP000036338"/>
    </source>
</evidence>
<evidence type="ECO:0000313" key="1">
    <source>
        <dbReference type="EMBL" id="KML53715.1"/>
    </source>
</evidence>
<reference evidence="1 2" key="1">
    <citation type="submission" date="2015-05" db="EMBL/GenBank/DDBJ databases">
        <title>Draft genome of Burkholderia cepacia LK29.</title>
        <authorList>
            <person name="Chan X.Y."/>
        </authorList>
    </citation>
    <scope>NUCLEOTIDE SEQUENCE [LARGE SCALE GENOMIC DNA]</scope>
    <source>
        <strain evidence="1 2">LK29</strain>
    </source>
</reference>
<dbReference type="PATRIC" id="fig|292.27.peg.5249"/>
<sequence length="109" mass="12250">MLVRLLIAKNTQSKTQGFFVNLFALAQSEVFARQTVEEFYMFQIELIGQIVATLNPVLPPSALTRRSELILAQIEGLMVFVPQRNRFPSDLRGLEDDAVKTVLALANMP</sequence>
<protein>
    <submittedName>
        <fullName evidence="1">Uncharacterized protein</fullName>
    </submittedName>
</protein>
<dbReference type="Proteomes" id="UP000036338">
    <property type="component" value="Unassembled WGS sequence"/>
</dbReference>
<name>A0A0J5ZK58_BURCE</name>
<dbReference type="EMBL" id="LDWR01000042">
    <property type="protein sequence ID" value="KML53715.1"/>
    <property type="molecule type" value="Genomic_DNA"/>
</dbReference>
<accession>A0A0J5ZK58</accession>
<comment type="caution">
    <text evidence="1">The sequence shown here is derived from an EMBL/GenBank/DDBJ whole genome shotgun (WGS) entry which is preliminary data.</text>
</comment>
<dbReference type="AlphaFoldDB" id="A0A0J5ZK58"/>
<proteinExistence type="predicted"/>